<protein>
    <submittedName>
        <fullName evidence="1">Uncharacterized protein</fullName>
    </submittedName>
</protein>
<organism evidence="1 2">
    <name type="scientific">Planobispora takensis</name>
    <dbReference type="NCBI Taxonomy" id="1367882"/>
    <lineage>
        <taxon>Bacteria</taxon>
        <taxon>Bacillati</taxon>
        <taxon>Actinomycetota</taxon>
        <taxon>Actinomycetes</taxon>
        <taxon>Streptosporangiales</taxon>
        <taxon>Streptosporangiaceae</taxon>
        <taxon>Planobispora</taxon>
    </lineage>
</organism>
<evidence type="ECO:0000313" key="1">
    <source>
        <dbReference type="EMBL" id="GIH99973.1"/>
    </source>
</evidence>
<dbReference type="Proteomes" id="UP000634476">
    <property type="component" value="Unassembled WGS sequence"/>
</dbReference>
<comment type="caution">
    <text evidence="1">The sequence shown here is derived from an EMBL/GenBank/DDBJ whole genome shotgun (WGS) entry which is preliminary data.</text>
</comment>
<evidence type="ECO:0000313" key="2">
    <source>
        <dbReference type="Proteomes" id="UP000634476"/>
    </source>
</evidence>
<proteinExistence type="predicted"/>
<sequence>MFPETFAGSPDAVAGAAFPPLPPQAEARTAAVASARPVSTPLRISFSHPSTAPDGAVAHRSRLLRCFSCGEQWHGFFSGKRDEVLAIRNRYKEFSSFGRSYLLLPAET</sequence>
<accession>A0A8J3T2P3</accession>
<dbReference type="EMBL" id="BOOK01000013">
    <property type="protein sequence ID" value="GIH99973.1"/>
    <property type="molecule type" value="Genomic_DNA"/>
</dbReference>
<dbReference type="AlphaFoldDB" id="A0A8J3T2P3"/>
<name>A0A8J3T2P3_9ACTN</name>
<keyword evidence="2" id="KW-1185">Reference proteome</keyword>
<reference evidence="1" key="1">
    <citation type="submission" date="2021-01" db="EMBL/GenBank/DDBJ databases">
        <title>Whole genome shotgun sequence of Planobispora takensis NBRC 109077.</title>
        <authorList>
            <person name="Komaki H."/>
            <person name="Tamura T."/>
        </authorList>
    </citation>
    <scope>NUCLEOTIDE SEQUENCE</scope>
    <source>
        <strain evidence="1">NBRC 109077</strain>
    </source>
</reference>
<gene>
    <name evidence="1" type="ORF">Pta02_19820</name>
</gene>